<feature type="signal peptide" evidence="1">
    <location>
        <begin position="1"/>
        <end position="23"/>
    </location>
</feature>
<dbReference type="Pfam" id="PF13416">
    <property type="entry name" value="SBP_bac_8"/>
    <property type="match status" value="1"/>
</dbReference>
<dbReference type="InterPro" id="IPR006059">
    <property type="entry name" value="SBP"/>
</dbReference>
<organism evidence="2 3">
    <name type="scientific">Bifidobacterium asteroides</name>
    <dbReference type="NCBI Taxonomy" id="1684"/>
    <lineage>
        <taxon>Bacteria</taxon>
        <taxon>Bacillati</taxon>
        <taxon>Actinomycetota</taxon>
        <taxon>Actinomycetes</taxon>
        <taxon>Bifidobacteriales</taxon>
        <taxon>Bifidobacteriaceae</taxon>
        <taxon>Bifidobacterium</taxon>
    </lineage>
</organism>
<dbReference type="EMBL" id="JWME01000004">
    <property type="protein sequence ID" value="KJY52462.1"/>
    <property type="molecule type" value="Genomic_DNA"/>
</dbReference>
<protein>
    <submittedName>
        <fullName evidence="2">Sugar ABC transporter substrate binding component</fullName>
    </submittedName>
</protein>
<sequence length="407" mass="45602">MRGRKAYVALCAIVACAAMTVSGCGGSNEAGGKTKIRFATWDQAEDVDRQQSLVDKFNSSQDKIEVNLEAYGNDFDTKISAGMGSNDAPDVMYMWNYPSYAKGLEPLDTYIQKQDTNYKKGFYPTLWNYNSYQGKTYGIPVGFTTHALYYNKDLFKKAGLKEPTNDWTWKQLQDAARVISSKTDAKGFAFQMKPDPYDFEMYLWSNGTAYSDDRGNMKGNVDSAKALQSYQMFQDMEKSGDAVATEGNGTDEFRSGTVAMFVYGSWALSTLDKEGIHYGVVNIPRFEDQAKSVSILSSSGVSMSKTTKHKAEAWKFIQFWTNAESNKARIGSELPVLTKVVDSEKIEKKPEYKPFYAMLKQSDGFTPSNFRVPDWSEKSDKLSLAFEKMYNPSTYEKPASALASVTK</sequence>
<dbReference type="SUPFAM" id="SSF53850">
    <property type="entry name" value="Periplasmic binding protein-like II"/>
    <property type="match status" value="1"/>
</dbReference>
<dbReference type="InterPro" id="IPR050490">
    <property type="entry name" value="Bact_solute-bd_prot1"/>
</dbReference>
<feature type="chain" id="PRO_5039559253" evidence="1">
    <location>
        <begin position="24"/>
        <end position="407"/>
    </location>
</feature>
<dbReference type="OrthoDB" id="358201at2"/>
<gene>
    <name evidence="2" type="ORF">JF69_01530</name>
</gene>
<evidence type="ECO:0000256" key="1">
    <source>
        <dbReference type="SAM" id="SignalP"/>
    </source>
</evidence>
<name>A0A0F4L0T3_9BIFI</name>
<dbReference type="PANTHER" id="PTHR43649">
    <property type="entry name" value="ARABINOSE-BINDING PROTEIN-RELATED"/>
    <property type="match status" value="1"/>
</dbReference>
<dbReference type="Proteomes" id="UP000033648">
    <property type="component" value="Unassembled WGS sequence"/>
</dbReference>
<evidence type="ECO:0000313" key="2">
    <source>
        <dbReference type="EMBL" id="KJY52462.1"/>
    </source>
</evidence>
<dbReference type="PROSITE" id="PS51257">
    <property type="entry name" value="PROKAR_LIPOPROTEIN"/>
    <property type="match status" value="1"/>
</dbReference>
<dbReference type="PATRIC" id="fig|1684.4.peg.166"/>
<keyword evidence="1" id="KW-0732">Signal</keyword>
<proteinExistence type="predicted"/>
<comment type="caution">
    <text evidence="2">The sequence shown here is derived from an EMBL/GenBank/DDBJ whole genome shotgun (WGS) entry which is preliminary data.</text>
</comment>
<reference evidence="2 3" key="1">
    <citation type="submission" date="2014-12" db="EMBL/GenBank/DDBJ databases">
        <title>Comparative genomics of the lactic acid bacteria isolated from the honey bee gut.</title>
        <authorList>
            <person name="Ellegaard K.M."/>
            <person name="Tamarit D."/>
            <person name="Javelind E."/>
            <person name="Olofsson T."/>
            <person name="Andersson S.G."/>
            <person name="Vasquez A."/>
        </authorList>
    </citation>
    <scope>NUCLEOTIDE SEQUENCE [LARGE SCALE GENOMIC DNA]</scope>
    <source>
        <strain evidence="2 3">Bin2</strain>
    </source>
</reference>
<dbReference type="Gene3D" id="3.40.190.10">
    <property type="entry name" value="Periplasmic binding protein-like II"/>
    <property type="match status" value="1"/>
</dbReference>
<dbReference type="AlphaFoldDB" id="A0A0F4L0T3"/>
<accession>A0A0F4L0T3</accession>
<dbReference type="PANTHER" id="PTHR43649:SF30">
    <property type="entry name" value="ABC TRANSPORTER SUBSTRATE-BINDING PROTEIN"/>
    <property type="match status" value="1"/>
</dbReference>
<dbReference type="CDD" id="cd13585">
    <property type="entry name" value="PBP2_TMBP_like"/>
    <property type="match status" value="1"/>
</dbReference>
<evidence type="ECO:0000313" key="3">
    <source>
        <dbReference type="Proteomes" id="UP000033648"/>
    </source>
</evidence>